<dbReference type="EMBL" id="ARXV01000011">
    <property type="protein sequence ID" value="KGD64117.1"/>
    <property type="molecule type" value="Genomic_DNA"/>
</dbReference>
<protein>
    <recommendedName>
        <fullName evidence="4">Lipoprotein</fullName>
    </recommendedName>
</protein>
<dbReference type="Pfam" id="PF13852">
    <property type="entry name" value="DUF4197"/>
    <property type="match status" value="1"/>
</dbReference>
<keyword evidence="3" id="KW-1185">Reference proteome</keyword>
<name>A0A095SHW9_9GAMM</name>
<reference evidence="2 3" key="1">
    <citation type="submission" date="2012-09" db="EMBL/GenBank/DDBJ databases">
        <title>Genome Sequence of alkane-degrading Bacterium Alcanivorax sp. 19-m-6.</title>
        <authorList>
            <person name="Lai Q."/>
            <person name="Shao Z."/>
        </authorList>
    </citation>
    <scope>NUCLEOTIDE SEQUENCE [LARGE SCALE GENOMIC DNA]</scope>
    <source>
        <strain evidence="2 3">19-m-6</strain>
    </source>
</reference>
<evidence type="ECO:0000313" key="2">
    <source>
        <dbReference type="EMBL" id="KGD64117.1"/>
    </source>
</evidence>
<organism evidence="2 3">
    <name type="scientific">Alcanivorax nanhaiticus</name>
    <dbReference type="NCBI Taxonomy" id="1177154"/>
    <lineage>
        <taxon>Bacteria</taxon>
        <taxon>Pseudomonadati</taxon>
        <taxon>Pseudomonadota</taxon>
        <taxon>Gammaproteobacteria</taxon>
        <taxon>Oceanospirillales</taxon>
        <taxon>Alcanivoracaceae</taxon>
        <taxon>Alcanivorax</taxon>
    </lineage>
</organism>
<sequence>MKKLLPLVPLSLGLALAGCQNMEAIMPWVSMGNDMAKSAGYNTDEKLAAGIKEALVKGTDAAAAQLSQEGAMNLQLPQAAQPIANTLRQFGMGSYVDKVETAMNRGAEKAVAAGAPVFKNAINAMSVDDALGIIQGGDTAATSYFRGETESSLRQRFQPIVQDSLKQTGFYDQYQTLLGVYDKLPLTDKPNLNLESYVIDNSMDQLYTRIGEQETLIRNNPMQQGSALIGAVFGSNTQPVE</sequence>
<comment type="caution">
    <text evidence="2">The sequence shown here is derived from an EMBL/GenBank/DDBJ whole genome shotgun (WGS) entry which is preliminary data.</text>
</comment>
<dbReference type="PROSITE" id="PS51257">
    <property type="entry name" value="PROKAR_LIPOPROTEIN"/>
    <property type="match status" value="1"/>
</dbReference>
<dbReference type="AlphaFoldDB" id="A0A095SHW9"/>
<dbReference type="InterPro" id="IPR025245">
    <property type="entry name" value="DUF4197"/>
</dbReference>
<dbReference type="Proteomes" id="UP000029444">
    <property type="component" value="Unassembled WGS sequence"/>
</dbReference>
<accession>A0A095SHW9</accession>
<dbReference type="OrthoDB" id="5292580at2"/>
<dbReference type="RefSeq" id="WP_035233650.1">
    <property type="nucleotide sequence ID" value="NZ_ARXV01000011.1"/>
</dbReference>
<evidence type="ECO:0000313" key="3">
    <source>
        <dbReference type="Proteomes" id="UP000029444"/>
    </source>
</evidence>
<gene>
    <name evidence="2" type="ORF">Y5S_02657</name>
</gene>
<evidence type="ECO:0008006" key="4">
    <source>
        <dbReference type="Google" id="ProtNLM"/>
    </source>
</evidence>
<dbReference type="PATRIC" id="fig|1177154.3.peg.2691"/>
<keyword evidence="1" id="KW-0732">Signal</keyword>
<feature type="chain" id="PRO_5001909383" description="Lipoprotein" evidence="1">
    <location>
        <begin position="18"/>
        <end position="241"/>
    </location>
</feature>
<feature type="signal peptide" evidence="1">
    <location>
        <begin position="1"/>
        <end position="17"/>
    </location>
</feature>
<evidence type="ECO:0000256" key="1">
    <source>
        <dbReference type="SAM" id="SignalP"/>
    </source>
</evidence>
<dbReference type="eggNOG" id="ENOG502Z7PK">
    <property type="taxonomic scope" value="Bacteria"/>
</dbReference>
<proteinExistence type="predicted"/>